<evidence type="ECO:0000313" key="12">
    <source>
        <dbReference type="Proteomes" id="UP000799539"/>
    </source>
</evidence>
<keyword evidence="5" id="KW-0539">Nucleus</keyword>
<dbReference type="PANTHER" id="PTHR32235">
    <property type="entry name" value="NON-HOMOLOGOUS END-JOINING FACTOR 1"/>
    <property type="match status" value="1"/>
</dbReference>
<feature type="region of interest" description="Disordered" evidence="8">
    <location>
        <begin position="269"/>
        <end position="469"/>
    </location>
</feature>
<evidence type="ECO:0000256" key="3">
    <source>
        <dbReference type="ARBA" id="ARBA00023125"/>
    </source>
</evidence>
<dbReference type="InterPro" id="IPR015381">
    <property type="entry name" value="XLF-like_N"/>
</dbReference>
<evidence type="ECO:0000259" key="10">
    <source>
        <dbReference type="Pfam" id="PF21928"/>
    </source>
</evidence>
<evidence type="ECO:0000256" key="7">
    <source>
        <dbReference type="ARBA" id="ARBA00044529"/>
    </source>
</evidence>
<organism evidence="11 12">
    <name type="scientific">Cercospora zeae-maydis SCOH1-5</name>
    <dbReference type="NCBI Taxonomy" id="717836"/>
    <lineage>
        <taxon>Eukaryota</taxon>
        <taxon>Fungi</taxon>
        <taxon>Dikarya</taxon>
        <taxon>Ascomycota</taxon>
        <taxon>Pezizomycotina</taxon>
        <taxon>Dothideomycetes</taxon>
        <taxon>Dothideomycetidae</taxon>
        <taxon>Mycosphaerellales</taxon>
        <taxon>Mycosphaerellaceae</taxon>
        <taxon>Cercospora</taxon>
    </lineage>
</organism>
<dbReference type="InterPro" id="IPR038051">
    <property type="entry name" value="XRCC4-like_N_sf"/>
</dbReference>
<keyword evidence="4" id="KW-0234">DNA repair</keyword>
<name>A0A6A6F0J5_9PEZI</name>
<evidence type="ECO:0000256" key="6">
    <source>
        <dbReference type="ARBA" id="ARBA00025747"/>
    </source>
</evidence>
<feature type="compositionally biased region" description="Polar residues" evidence="8">
    <location>
        <begin position="413"/>
        <end position="422"/>
    </location>
</feature>
<comment type="similarity">
    <text evidence="6">Belongs to the XRCC4-XLF family. XLF subfamily.</text>
</comment>
<dbReference type="GO" id="GO:0006303">
    <property type="term" value="P:double-strand break repair via nonhomologous end joining"/>
    <property type="evidence" value="ECO:0007669"/>
    <property type="project" value="UniProtKB-ARBA"/>
</dbReference>
<evidence type="ECO:0000313" key="11">
    <source>
        <dbReference type="EMBL" id="KAF2207236.1"/>
    </source>
</evidence>
<evidence type="ECO:0000256" key="2">
    <source>
        <dbReference type="ARBA" id="ARBA00022763"/>
    </source>
</evidence>
<dbReference type="InterPro" id="IPR053829">
    <property type="entry name" value="XLF-like_CC"/>
</dbReference>
<keyword evidence="12" id="KW-1185">Reference proteome</keyword>
<protein>
    <recommendedName>
        <fullName evidence="7">Non-homologous end-joining factor 1</fullName>
    </recommendedName>
</protein>
<dbReference type="PANTHER" id="PTHR32235:SF1">
    <property type="entry name" value="NON-HOMOLOGOUS END-JOINING FACTOR 1"/>
    <property type="match status" value="1"/>
</dbReference>
<dbReference type="Pfam" id="PF21928">
    <property type="entry name" value="XLF_CC"/>
    <property type="match status" value="1"/>
</dbReference>
<dbReference type="EMBL" id="ML992705">
    <property type="protein sequence ID" value="KAF2207236.1"/>
    <property type="molecule type" value="Genomic_DNA"/>
</dbReference>
<evidence type="ECO:0000256" key="1">
    <source>
        <dbReference type="ARBA" id="ARBA00004123"/>
    </source>
</evidence>
<dbReference type="GO" id="GO:0032807">
    <property type="term" value="C:DNA ligase IV complex"/>
    <property type="evidence" value="ECO:0007669"/>
    <property type="project" value="TreeGrafter"/>
</dbReference>
<evidence type="ECO:0000256" key="4">
    <source>
        <dbReference type="ARBA" id="ARBA00023204"/>
    </source>
</evidence>
<keyword evidence="3" id="KW-0238">DNA-binding</keyword>
<feature type="compositionally biased region" description="Basic and acidic residues" evidence="8">
    <location>
        <begin position="426"/>
        <end position="460"/>
    </location>
</feature>
<reference evidence="11" key="1">
    <citation type="journal article" date="2020" name="Stud. Mycol.">
        <title>101 Dothideomycetes genomes: a test case for predicting lifestyles and emergence of pathogens.</title>
        <authorList>
            <person name="Haridas S."/>
            <person name="Albert R."/>
            <person name="Binder M."/>
            <person name="Bloem J."/>
            <person name="Labutti K."/>
            <person name="Salamov A."/>
            <person name="Andreopoulos B."/>
            <person name="Baker S."/>
            <person name="Barry K."/>
            <person name="Bills G."/>
            <person name="Bluhm B."/>
            <person name="Cannon C."/>
            <person name="Castanera R."/>
            <person name="Culley D."/>
            <person name="Daum C."/>
            <person name="Ezra D."/>
            <person name="Gonzalez J."/>
            <person name="Henrissat B."/>
            <person name="Kuo A."/>
            <person name="Liang C."/>
            <person name="Lipzen A."/>
            <person name="Lutzoni F."/>
            <person name="Magnuson J."/>
            <person name="Mondo S."/>
            <person name="Nolan M."/>
            <person name="Ohm R."/>
            <person name="Pangilinan J."/>
            <person name="Park H.-J."/>
            <person name="Ramirez L."/>
            <person name="Alfaro M."/>
            <person name="Sun H."/>
            <person name="Tritt A."/>
            <person name="Yoshinaga Y."/>
            <person name="Zwiers L.-H."/>
            <person name="Turgeon B."/>
            <person name="Goodwin S."/>
            <person name="Spatafora J."/>
            <person name="Crous P."/>
            <person name="Grigoriev I."/>
        </authorList>
    </citation>
    <scope>NUCLEOTIDE SEQUENCE</scope>
    <source>
        <strain evidence="11">SCOH1-5</strain>
    </source>
</reference>
<proteinExistence type="inferred from homology"/>
<dbReference type="Gene3D" id="2.170.210.10">
    <property type="entry name" value="DNA double-strand break repair and VJ recombination XRCC4, N-terminal"/>
    <property type="match status" value="1"/>
</dbReference>
<keyword evidence="2" id="KW-0227">DNA damage</keyword>
<dbReference type="GO" id="GO:0045027">
    <property type="term" value="F:DNA end binding"/>
    <property type="evidence" value="ECO:0007669"/>
    <property type="project" value="TreeGrafter"/>
</dbReference>
<accession>A0A6A6F0J5</accession>
<dbReference type="InterPro" id="IPR052287">
    <property type="entry name" value="NHEJ_factor"/>
</dbReference>
<feature type="domain" description="XLF-like N-terminal" evidence="9">
    <location>
        <begin position="6"/>
        <end position="122"/>
    </location>
</feature>
<evidence type="ECO:0000256" key="5">
    <source>
        <dbReference type="ARBA" id="ARBA00023242"/>
    </source>
</evidence>
<dbReference type="CDD" id="cd22285">
    <property type="entry name" value="HD_XLF_N"/>
    <property type="match status" value="1"/>
</dbReference>
<evidence type="ECO:0000259" key="9">
    <source>
        <dbReference type="Pfam" id="PF09302"/>
    </source>
</evidence>
<feature type="domain" description="XLF-like coiled-coil region" evidence="10">
    <location>
        <begin position="130"/>
        <end position="180"/>
    </location>
</feature>
<dbReference type="Pfam" id="PF09302">
    <property type="entry name" value="XLF"/>
    <property type="match status" value="1"/>
</dbReference>
<gene>
    <name evidence="11" type="ORF">CERZMDRAFT_51495</name>
</gene>
<dbReference type="OrthoDB" id="2155935at2759"/>
<dbReference type="AlphaFoldDB" id="A0A6A6F0J5"/>
<sequence>MAFRRPWKSLSISGDCPLLLLKAAMDQTLCTLELTDLNRLWAISLTRNELVKSARQQGTSIDPGEDDEQFAQFLTKIQSALNREGKTRLQLEPGDAEHALKLSVSVPLPGSLPTFRWTMQLQRLDSDGSNALEADLVAPLLLYTNALQSQIQHLVDQLGHKDRVIAKIADKLENVGQDLTQVFPGASHIKFHKRAPKRAQLASHIDGLAPFDAALWQAESAKEGGDPEPSVEALDDLLTGLPASRLLAAHMGMKGSWWLSCGGGKDLDAASDGTEDETMFTDDRRESGSANETAGSPPILKNDGNNKLDGDFQRQATPPQRRHSNMRTSQPKAKAGLGAFGGKHKASAPEAERENSPALPSKRGGNDGLKLGTFGGQRKRQTPDPDVDGAASDSLQSPPKRTNKLGAFGGRSSRATNISPTKTKSHKVEAEDMEQKREHSEERANDRRDKLKRDIAERKKEPVKKKRKF</sequence>
<comment type="subcellular location">
    <subcellularLocation>
        <location evidence="1">Nucleus</location>
    </subcellularLocation>
</comment>
<evidence type="ECO:0000256" key="8">
    <source>
        <dbReference type="SAM" id="MobiDB-lite"/>
    </source>
</evidence>
<dbReference type="Proteomes" id="UP000799539">
    <property type="component" value="Unassembled WGS sequence"/>
</dbReference>